<dbReference type="InterPro" id="IPR015424">
    <property type="entry name" value="PyrdxlP-dep_Trfase"/>
</dbReference>
<evidence type="ECO:0000256" key="2">
    <source>
        <dbReference type="ARBA" id="ARBA00022576"/>
    </source>
</evidence>
<dbReference type="GO" id="GO:0008483">
    <property type="term" value="F:transaminase activity"/>
    <property type="evidence" value="ECO:0007669"/>
    <property type="project" value="UniProtKB-KW"/>
</dbReference>
<proteinExistence type="predicted"/>
<keyword evidence="3" id="KW-0808">Transferase</keyword>
<evidence type="ECO:0000259" key="5">
    <source>
        <dbReference type="Pfam" id="PF00155"/>
    </source>
</evidence>
<dbReference type="EMBL" id="BAABEO010000011">
    <property type="protein sequence ID" value="GAA3681291.1"/>
    <property type="molecule type" value="Genomic_DNA"/>
</dbReference>
<protein>
    <submittedName>
        <fullName evidence="6">PLP-dependent aminotransferase family protein</fullName>
    </submittedName>
</protein>
<evidence type="ECO:0000256" key="3">
    <source>
        <dbReference type="ARBA" id="ARBA00022679"/>
    </source>
</evidence>
<keyword evidence="4" id="KW-0663">Pyridoxal phosphate</keyword>
<dbReference type="SUPFAM" id="SSF53383">
    <property type="entry name" value="PLP-dependent transferases"/>
    <property type="match status" value="1"/>
</dbReference>
<dbReference type="InterPro" id="IPR050859">
    <property type="entry name" value="Class-I_PLP-dep_aminotransf"/>
</dbReference>
<dbReference type="CDD" id="cd00609">
    <property type="entry name" value="AAT_like"/>
    <property type="match status" value="1"/>
</dbReference>
<reference evidence="7" key="1">
    <citation type="journal article" date="2019" name="Int. J. Syst. Evol. Microbiol.">
        <title>The Global Catalogue of Microorganisms (GCM) 10K type strain sequencing project: providing services to taxonomists for standard genome sequencing and annotation.</title>
        <authorList>
            <consortium name="The Broad Institute Genomics Platform"/>
            <consortium name="The Broad Institute Genome Sequencing Center for Infectious Disease"/>
            <person name="Wu L."/>
            <person name="Ma J."/>
        </authorList>
    </citation>
    <scope>NUCLEOTIDE SEQUENCE [LARGE SCALE GENOMIC DNA]</scope>
    <source>
        <strain evidence="7">JCM 30742</strain>
    </source>
</reference>
<evidence type="ECO:0000256" key="4">
    <source>
        <dbReference type="ARBA" id="ARBA00022898"/>
    </source>
</evidence>
<dbReference type="PANTHER" id="PTHR42790:SF19">
    <property type="entry name" value="KYNURENINE_ALPHA-AMINOADIPATE AMINOTRANSFERASE, MITOCHONDRIAL"/>
    <property type="match status" value="1"/>
</dbReference>
<accession>A0ABP7C9K3</accession>
<comment type="cofactor">
    <cofactor evidence="1">
        <name>pyridoxal 5'-phosphate</name>
        <dbReference type="ChEBI" id="CHEBI:597326"/>
    </cofactor>
</comment>
<comment type="caution">
    <text evidence="6">The sequence shown here is derived from an EMBL/GenBank/DDBJ whole genome shotgun (WGS) entry which is preliminary data.</text>
</comment>
<evidence type="ECO:0000313" key="6">
    <source>
        <dbReference type="EMBL" id="GAA3681291.1"/>
    </source>
</evidence>
<organism evidence="6 7">
    <name type="scientific">Arthrobacter ginkgonis</name>
    <dbReference type="NCBI Taxonomy" id="1630594"/>
    <lineage>
        <taxon>Bacteria</taxon>
        <taxon>Bacillati</taxon>
        <taxon>Actinomycetota</taxon>
        <taxon>Actinomycetes</taxon>
        <taxon>Micrococcales</taxon>
        <taxon>Micrococcaceae</taxon>
        <taxon>Arthrobacter</taxon>
    </lineage>
</organism>
<keyword evidence="7" id="KW-1185">Reference proteome</keyword>
<dbReference type="InterPro" id="IPR015422">
    <property type="entry name" value="PyrdxlP-dep_Trfase_small"/>
</dbReference>
<dbReference type="Gene3D" id="3.40.640.10">
    <property type="entry name" value="Type I PLP-dependent aspartate aminotransferase-like (Major domain)"/>
    <property type="match status" value="1"/>
</dbReference>
<evidence type="ECO:0000256" key="1">
    <source>
        <dbReference type="ARBA" id="ARBA00001933"/>
    </source>
</evidence>
<name>A0ABP7C9K3_9MICC</name>
<feature type="domain" description="Aminotransferase class I/classII large" evidence="5">
    <location>
        <begin position="101"/>
        <end position="433"/>
    </location>
</feature>
<dbReference type="Gene3D" id="3.90.1150.10">
    <property type="entry name" value="Aspartate Aminotransferase, domain 1"/>
    <property type="match status" value="1"/>
</dbReference>
<dbReference type="Proteomes" id="UP001500752">
    <property type="component" value="Unassembled WGS sequence"/>
</dbReference>
<evidence type="ECO:0000313" key="7">
    <source>
        <dbReference type="Proteomes" id="UP001500752"/>
    </source>
</evidence>
<dbReference type="InterPro" id="IPR004839">
    <property type="entry name" value="Aminotransferase_I/II_large"/>
</dbReference>
<dbReference type="PANTHER" id="PTHR42790">
    <property type="entry name" value="AMINOTRANSFERASE"/>
    <property type="match status" value="1"/>
</dbReference>
<dbReference type="InterPro" id="IPR015421">
    <property type="entry name" value="PyrdxlP-dep_Trfase_major"/>
</dbReference>
<gene>
    <name evidence="6" type="ORF">GCM10023081_19210</name>
</gene>
<dbReference type="Pfam" id="PF00155">
    <property type="entry name" value="Aminotran_1_2"/>
    <property type="match status" value="1"/>
</dbReference>
<sequence>MENKCCPLVNFRCYHATMTMPAFPAQPLSTEADLSIARAEAAHRHEHLFSDRAANIKQSAVRDVFDISMRPGLVSLAGGNPFLQSLPLEKLGTMAYKLITEQGLTALQYGGGQGTDLLREQICRVMAHEGIMDALPEHVVVTTGSQSAQDVACKVFTNPGDVVLCEDPTYVGALNTFESYQVRAEPVRMDGHGLVPEELEARIAQLQAEGASIKFLYTIPSFNNPSGITLAAERRQRIVDICRNAGILVLEDNPYGLLKFQGTPNVPLRADNPHDVIYLGSFSKILAPGLRIGWALVPEHLQRRFYLASEAVTLCPPTLNQMLISHYLDGHDWMGQIAAYRGLYAERCAALLAALAEHMPEGVEWTTPDGGFFVWVTLPEGVDTYPLLRPAIDAGVVFIPGAAFSPAGGPSNKLRLAFSAVAADKIHEGVRRLAPVLREAIAAR</sequence>
<keyword evidence="2 6" id="KW-0032">Aminotransferase</keyword>